<feature type="domain" description="Outer membrane protein beta-barrel" evidence="2">
    <location>
        <begin position="30"/>
        <end position="189"/>
    </location>
</feature>
<name>A0ABY0UVG7_9FLAO</name>
<feature type="chain" id="PRO_5046878482" evidence="1">
    <location>
        <begin position="21"/>
        <end position="257"/>
    </location>
</feature>
<gene>
    <name evidence="3" type="ORF">SAMN05192545_3126</name>
</gene>
<reference evidence="3 4" key="1">
    <citation type="submission" date="2016-10" db="EMBL/GenBank/DDBJ databases">
        <authorList>
            <person name="Varghese N."/>
            <person name="Submissions S."/>
        </authorList>
    </citation>
    <scope>NUCLEOTIDE SEQUENCE [LARGE SCALE GENOMIC DNA]</scope>
    <source>
        <strain evidence="3 4">MAR_2009_60</strain>
    </source>
</reference>
<sequence length="257" mass="29353">MKKKGVLLIVLSLLTFNVFAQETYLDIVLNYTPTSMSFGSNNDAIKDFKKGYWGLQAGASLQMGITDHFSIVPELYFVMKGTKLDANNPLTYQETRIRFNTLDMPVLARLHLCDLYFNAGPVISYNIGGRVKTEGTETLEPKITKMSFGTSSLTYSRWDTGLQFGLGYEIQLKKSRLVVDFRYHYGMVDMGNGTELYNRYFNMNILLAKKWKKNPLSKAKTKDLALWETVDNLHLQPKGIKYLKNSSSCNQKNEMLE</sequence>
<evidence type="ECO:0000256" key="1">
    <source>
        <dbReference type="SAM" id="SignalP"/>
    </source>
</evidence>
<dbReference type="RefSeq" id="WP_091607492.1">
    <property type="nucleotide sequence ID" value="NZ_LT629754.1"/>
</dbReference>
<proteinExistence type="predicted"/>
<evidence type="ECO:0000313" key="4">
    <source>
        <dbReference type="Proteomes" id="UP000199574"/>
    </source>
</evidence>
<accession>A0ABY0UVG7</accession>
<keyword evidence="4" id="KW-1185">Reference proteome</keyword>
<feature type="signal peptide" evidence="1">
    <location>
        <begin position="1"/>
        <end position="20"/>
    </location>
</feature>
<dbReference type="Pfam" id="PF13568">
    <property type="entry name" value="OMP_b-brl_2"/>
    <property type="match status" value="1"/>
</dbReference>
<dbReference type="Proteomes" id="UP000199574">
    <property type="component" value="Chromosome I"/>
</dbReference>
<evidence type="ECO:0000259" key="2">
    <source>
        <dbReference type="Pfam" id="PF13568"/>
    </source>
</evidence>
<organism evidence="3 4">
    <name type="scientific">Maribacter dokdonensis</name>
    <dbReference type="NCBI Taxonomy" id="320912"/>
    <lineage>
        <taxon>Bacteria</taxon>
        <taxon>Pseudomonadati</taxon>
        <taxon>Bacteroidota</taxon>
        <taxon>Flavobacteriia</taxon>
        <taxon>Flavobacteriales</taxon>
        <taxon>Flavobacteriaceae</taxon>
        <taxon>Maribacter</taxon>
    </lineage>
</organism>
<dbReference type="GeneID" id="90592803"/>
<protein>
    <submittedName>
        <fullName evidence="3">Outer membrane protein beta-barrel domain-containing protein</fullName>
    </submittedName>
</protein>
<keyword evidence="1" id="KW-0732">Signal</keyword>
<dbReference type="InterPro" id="IPR025665">
    <property type="entry name" value="Beta-barrel_OMP_2"/>
</dbReference>
<dbReference type="EMBL" id="LT629754">
    <property type="protein sequence ID" value="SDT24097.1"/>
    <property type="molecule type" value="Genomic_DNA"/>
</dbReference>
<evidence type="ECO:0000313" key="3">
    <source>
        <dbReference type="EMBL" id="SDT24097.1"/>
    </source>
</evidence>